<dbReference type="InterPro" id="IPR007730">
    <property type="entry name" value="SPOR-like_dom"/>
</dbReference>
<dbReference type="Gene3D" id="3.30.70.1070">
    <property type="entry name" value="Sporulation related repeat"/>
    <property type="match status" value="1"/>
</dbReference>
<dbReference type="GO" id="GO:0042834">
    <property type="term" value="F:peptidoglycan binding"/>
    <property type="evidence" value="ECO:0007669"/>
    <property type="project" value="InterPro"/>
</dbReference>
<organism evidence="2 4">
    <name type="scientific">Prevotella fusca JCM 17724</name>
    <dbReference type="NCBI Taxonomy" id="1236517"/>
    <lineage>
        <taxon>Bacteria</taxon>
        <taxon>Pseudomonadati</taxon>
        <taxon>Bacteroidota</taxon>
        <taxon>Bacteroidia</taxon>
        <taxon>Bacteroidales</taxon>
        <taxon>Prevotellaceae</taxon>
        <taxon>Prevotella</taxon>
    </lineage>
</organism>
<keyword evidence="2" id="KW-0131">Cell cycle</keyword>
<dbReference type="RefSeq" id="WP_025078516.1">
    <property type="nucleotide sequence ID" value="NZ_BAKO01000017.1"/>
</dbReference>
<keyword evidence="5" id="KW-1185">Reference proteome</keyword>
<dbReference type="EMBL" id="CP072369">
    <property type="protein sequence ID" value="QUB85550.1"/>
    <property type="molecule type" value="Genomic_DNA"/>
</dbReference>
<dbReference type="GO" id="GO:0051301">
    <property type="term" value="P:cell division"/>
    <property type="evidence" value="ECO:0007669"/>
    <property type="project" value="UniProtKB-KW"/>
</dbReference>
<reference evidence="2 4" key="1">
    <citation type="submission" date="2015-07" db="EMBL/GenBank/DDBJ databases">
        <authorList>
            <person name="Noorani M."/>
        </authorList>
    </citation>
    <scope>NUCLEOTIDE SEQUENCE [LARGE SCALE GENOMIC DNA]</scope>
    <source>
        <strain evidence="2 4">W1435</strain>
    </source>
</reference>
<keyword evidence="2" id="KW-0132">Cell division</keyword>
<dbReference type="KEGG" id="pfus:ADJ77_08760"/>
<evidence type="ECO:0000259" key="1">
    <source>
        <dbReference type="PROSITE" id="PS51724"/>
    </source>
</evidence>
<protein>
    <submittedName>
        <fullName evidence="2">Cell division protein</fullName>
    </submittedName>
    <submittedName>
        <fullName evidence="3">SPOR domain-containing protein</fullName>
    </submittedName>
</protein>
<evidence type="ECO:0000313" key="3">
    <source>
        <dbReference type="EMBL" id="QUB85550.1"/>
    </source>
</evidence>
<evidence type="ECO:0000313" key="5">
    <source>
        <dbReference type="Proteomes" id="UP000682005"/>
    </source>
</evidence>
<dbReference type="SUPFAM" id="SSF110997">
    <property type="entry name" value="Sporulation related repeat"/>
    <property type="match status" value="1"/>
</dbReference>
<dbReference type="Proteomes" id="UP000060345">
    <property type="component" value="Chromosome 2"/>
</dbReference>
<dbReference type="Proteomes" id="UP000682005">
    <property type="component" value="Chromosome 2"/>
</dbReference>
<dbReference type="PROSITE" id="PS51724">
    <property type="entry name" value="SPOR"/>
    <property type="match status" value="1"/>
</dbReference>
<evidence type="ECO:0000313" key="2">
    <source>
        <dbReference type="EMBL" id="AKU69933.1"/>
    </source>
</evidence>
<proteinExistence type="predicted"/>
<dbReference type="InterPro" id="IPR041268">
    <property type="entry name" value="HU-CCDC81_bac_2"/>
</dbReference>
<dbReference type="InterPro" id="IPR036680">
    <property type="entry name" value="SPOR-like_sf"/>
</dbReference>
<dbReference type="InterPro" id="IPR040495">
    <property type="entry name" value="HU-CCDC81_bac_1"/>
</dbReference>
<feature type="domain" description="SPOR" evidence="1">
    <location>
        <begin position="265"/>
        <end position="341"/>
    </location>
</feature>
<name>A0A0K1NM13_9BACT</name>
<sequence length="344" mass="38280">MPLPNKIFNFASVIKLDRHIEILLLENDCVIVPGLGGFVAHHVSARYDERDGLFLPPYRTLGFNAQLRMNDSLLAQSYVDAYDLSYPEALRTIEHEVDEIYHTLGEEGSFELNDLGRLFRNSEGNLEFEPFESGILTPLYYGLSSFDFVKNVAGNSEDGVPTIVDVKSQKHGVIYVDDSDGNNKRLSISMRAVRNIAAAAVFLTAVLLVAFPTSTRKGMPEQQVKSGVLYNIFDSSDTPNASEQSKPLRATSQVSALDHHQAAPTTSSHYWAIVMASHITESNARAFVARLQKSGLEDSRVYEGTESTKVLYGYFSSQKEAHEKMKAINSTTEFKEAWIIEIGK</sequence>
<dbReference type="STRING" id="1236517.ADJ77_08760"/>
<dbReference type="AlphaFoldDB" id="A0A0K1NM13"/>
<dbReference type="Pfam" id="PF05036">
    <property type="entry name" value="SPOR"/>
    <property type="match status" value="1"/>
</dbReference>
<evidence type="ECO:0000313" key="4">
    <source>
        <dbReference type="Proteomes" id="UP000060345"/>
    </source>
</evidence>
<accession>A0A0K1NM13</accession>
<dbReference type="eggNOG" id="COG3147">
    <property type="taxonomic scope" value="Bacteria"/>
</dbReference>
<dbReference type="Pfam" id="PF18175">
    <property type="entry name" value="HU-CCDC81_bac_2"/>
    <property type="match status" value="1"/>
</dbReference>
<dbReference type="Pfam" id="PF18174">
    <property type="entry name" value="HU-CCDC81_bac_1"/>
    <property type="match status" value="1"/>
</dbReference>
<gene>
    <name evidence="2" type="ORF">ADJ77_08760</name>
    <name evidence="3" type="ORF">J5A51_04600</name>
</gene>
<reference evidence="3 5" key="2">
    <citation type="submission" date="2021-03" db="EMBL/GenBank/DDBJ databases">
        <title>Human Oral Microbial Genomes.</title>
        <authorList>
            <person name="Johnston C.D."/>
            <person name="Chen T."/>
            <person name="Dewhirst F.E."/>
        </authorList>
    </citation>
    <scope>NUCLEOTIDE SEQUENCE [LARGE SCALE GENOMIC DNA]</scope>
    <source>
        <strain evidence="3 5">W1435</strain>
    </source>
</reference>
<dbReference type="OrthoDB" id="653949at2"/>
<dbReference type="EMBL" id="CP012075">
    <property type="protein sequence ID" value="AKU69933.1"/>
    <property type="molecule type" value="Genomic_DNA"/>
</dbReference>